<dbReference type="Proteomes" id="UP000566995">
    <property type="component" value="Unassembled WGS sequence"/>
</dbReference>
<feature type="coiled-coil region" evidence="1">
    <location>
        <begin position="28"/>
        <end position="62"/>
    </location>
</feature>
<feature type="signal peptide" evidence="2">
    <location>
        <begin position="1"/>
        <end position="20"/>
    </location>
</feature>
<dbReference type="PROSITE" id="PS51257">
    <property type="entry name" value="PROKAR_LIPOPROTEIN"/>
    <property type="match status" value="1"/>
</dbReference>
<name>A0A7W7KTA3_PSENT</name>
<evidence type="ECO:0000256" key="2">
    <source>
        <dbReference type="SAM" id="SignalP"/>
    </source>
</evidence>
<evidence type="ECO:0000313" key="4">
    <source>
        <dbReference type="Proteomes" id="UP000566995"/>
    </source>
</evidence>
<dbReference type="AlphaFoldDB" id="A0A7W7KTA3"/>
<evidence type="ECO:0000313" key="3">
    <source>
        <dbReference type="EMBL" id="MBB4867933.1"/>
    </source>
</evidence>
<accession>A0A7W7KTA3</accession>
<gene>
    <name evidence="3" type="ORF">HNP46_006852</name>
</gene>
<organism evidence="3 4">
    <name type="scientific">Pseudomonas nitroreducens</name>
    <dbReference type="NCBI Taxonomy" id="46680"/>
    <lineage>
        <taxon>Bacteria</taxon>
        <taxon>Pseudomonadati</taxon>
        <taxon>Pseudomonadota</taxon>
        <taxon>Gammaproteobacteria</taxon>
        <taxon>Pseudomonadales</taxon>
        <taxon>Pseudomonadaceae</taxon>
        <taxon>Pseudomonas</taxon>
    </lineage>
</organism>
<reference evidence="3 4" key="1">
    <citation type="submission" date="2020-08" db="EMBL/GenBank/DDBJ databases">
        <title>Functional genomics of gut bacteria from endangered species of beetles.</title>
        <authorList>
            <person name="Carlos-Shanley C."/>
        </authorList>
    </citation>
    <scope>NUCLEOTIDE SEQUENCE [LARGE SCALE GENOMIC DNA]</scope>
    <source>
        <strain evidence="3 4">S00179</strain>
    </source>
</reference>
<evidence type="ECO:0008006" key="5">
    <source>
        <dbReference type="Google" id="ProtNLM"/>
    </source>
</evidence>
<keyword evidence="1" id="KW-0175">Coiled coil</keyword>
<comment type="caution">
    <text evidence="3">The sequence shown here is derived from an EMBL/GenBank/DDBJ whole genome shotgun (WGS) entry which is preliminary data.</text>
</comment>
<keyword evidence="2" id="KW-0732">Signal</keyword>
<sequence>MRVFQLTGLLFLGTALSACGLGETAATASLQAKQAQQAQQQMQQLKQQVDAANVQNQQRLDDAIKDAE</sequence>
<feature type="chain" id="PRO_5030887301" description="Lipoprotein" evidence="2">
    <location>
        <begin position="21"/>
        <end position="68"/>
    </location>
</feature>
<dbReference type="EMBL" id="JACHLI010000052">
    <property type="protein sequence ID" value="MBB4867933.1"/>
    <property type="molecule type" value="Genomic_DNA"/>
</dbReference>
<proteinExistence type="predicted"/>
<evidence type="ECO:0000256" key="1">
    <source>
        <dbReference type="SAM" id="Coils"/>
    </source>
</evidence>
<dbReference type="RefSeq" id="WP_184598041.1">
    <property type="nucleotide sequence ID" value="NZ_JACHLI010000052.1"/>
</dbReference>
<protein>
    <recommendedName>
        <fullName evidence="5">Lipoprotein</fullName>
    </recommendedName>
</protein>